<evidence type="ECO:0000313" key="2">
    <source>
        <dbReference type="Proteomes" id="UP000054279"/>
    </source>
</evidence>
<dbReference type="SUPFAM" id="SSF54160">
    <property type="entry name" value="Chromo domain-like"/>
    <property type="match status" value="1"/>
</dbReference>
<gene>
    <name evidence="1" type="ORF">M422DRAFT_107322</name>
</gene>
<feature type="non-terminal residue" evidence="1">
    <location>
        <position position="112"/>
    </location>
</feature>
<dbReference type="Proteomes" id="UP000054279">
    <property type="component" value="Unassembled WGS sequence"/>
</dbReference>
<accession>A0A0C9U803</accession>
<organism evidence="1 2">
    <name type="scientific">Sphaerobolus stellatus (strain SS14)</name>
    <dbReference type="NCBI Taxonomy" id="990650"/>
    <lineage>
        <taxon>Eukaryota</taxon>
        <taxon>Fungi</taxon>
        <taxon>Dikarya</taxon>
        <taxon>Basidiomycota</taxon>
        <taxon>Agaricomycotina</taxon>
        <taxon>Agaricomycetes</taxon>
        <taxon>Phallomycetidae</taxon>
        <taxon>Geastrales</taxon>
        <taxon>Sphaerobolaceae</taxon>
        <taxon>Sphaerobolus</taxon>
    </lineage>
</organism>
<evidence type="ECO:0000313" key="1">
    <source>
        <dbReference type="EMBL" id="KIJ30504.1"/>
    </source>
</evidence>
<dbReference type="OrthoDB" id="3158924at2759"/>
<dbReference type="AlphaFoldDB" id="A0A0C9U803"/>
<dbReference type="HOGENOM" id="CLU_132807_1_0_1"/>
<feature type="non-terminal residue" evidence="1">
    <location>
        <position position="1"/>
    </location>
</feature>
<dbReference type="InterPro" id="IPR016197">
    <property type="entry name" value="Chromo-like_dom_sf"/>
</dbReference>
<sequence length="112" mass="13167">NTYKLKLPDSMSHIHPVFNSPRVALTIRPYIPNNDMWFSNREAKAFYEFGNDNEQEWFVKEIIHKWTNGGLQFRVQWTLGDITWEPLSGVKELEALDRHLELCGVKCPHDLP</sequence>
<evidence type="ECO:0008006" key="3">
    <source>
        <dbReference type="Google" id="ProtNLM"/>
    </source>
</evidence>
<protein>
    <recommendedName>
        <fullName evidence="3">Chromo domain-containing protein</fullName>
    </recommendedName>
</protein>
<dbReference type="EMBL" id="KN837260">
    <property type="protein sequence ID" value="KIJ30504.1"/>
    <property type="molecule type" value="Genomic_DNA"/>
</dbReference>
<name>A0A0C9U803_SPHS4</name>
<keyword evidence="2" id="KW-1185">Reference proteome</keyword>
<reference evidence="1 2" key="1">
    <citation type="submission" date="2014-06" db="EMBL/GenBank/DDBJ databases">
        <title>Evolutionary Origins and Diversification of the Mycorrhizal Mutualists.</title>
        <authorList>
            <consortium name="DOE Joint Genome Institute"/>
            <consortium name="Mycorrhizal Genomics Consortium"/>
            <person name="Kohler A."/>
            <person name="Kuo A."/>
            <person name="Nagy L.G."/>
            <person name="Floudas D."/>
            <person name="Copeland A."/>
            <person name="Barry K.W."/>
            <person name="Cichocki N."/>
            <person name="Veneault-Fourrey C."/>
            <person name="LaButti K."/>
            <person name="Lindquist E.A."/>
            <person name="Lipzen A."/>
            <person name="Lundell T."/>
            <person name="Morin E."/>
            <person name="Murat C."/>
            <person name="Riley R."/>
            <person name="Ohm R."/>
            <person name="Sun H."/>
            <person name="Tunlid A."/>
            <person name="Henrissat B."/>
            <person name="Grigoriev I.V."/>
            <person name="Hibbett D.S."/>
            <person name="Martin F."/>
        </authorList>
    </citation>
    <scope>NUCLEOTIDE SEQUENCE [LARGE SCALE GENOMIC DNA]</scope>
    <source>
        <strain evidence="1 2">SS14</strain>
    </source>
</reference>
<proteinExistence type="predicted"/>